<reference evidence="1 2" key="1">
    <citation type="journal article" date="2019" name="Commun. Biol.">
        <title>The bagworm genome reveals a unique fibroin gene that provides high tensile strength.</title>
        <authorList>
            <person name="Kono N."/>
            <person name="Nakamura H."/>
            <person name="Ohtoshi R."/>
            <person name="Tomita M."/>
            <person name="Numata K."/>
            <person name="Arakawa K."/>
        </authorList>
    </citation>
    <scope>NUCLEOTIDE SEQUENCE [LARGE SCALE GENOMIC DNA]</scope>
</reference>
<dbReference type="EMBL" id="BGZK01000442">
    <property type="protein sequence ID" value="GBP43787.1"/>
    <property type="molecule type" value="Genomic_DNA"/>
</dbReference>
<dbReference type="Proteomes" id="UP000299102">
    <property type="component" value="Unassembled WGS sequence"/>
</dbReference>
<evidence type="ECO:0000313" key="1">
    <source>
        <dbReference type="EMBL" id="GBP43787.1"/>
    </source>
</evidence>
<proteinExistence type="predicted"/>
<keyword evidence="2" id="KW-1185">Reference proteome</keyword>
<evidence type="ECO:0000313" key="2">
    <source>
        <dbReference type="Proteomes" id="UP000299102"/>
    </source>
</evidence>
<accession>A0A4C1W115</accession>
<organism evidence="1 2">
    <name type="scientific">Eumeta variegata</name>
    <name type="common">Bagworm moth</name>
    <name type="synonym">Eumeta japonica</name>
    <dbReference type="NCBI Taxonomy" id="151549"/>
    <lineage>
        <taxon>Eukaryota</taxon>
        <taxon>Metazoa</taxon>
        <taxon>Ecdysozoa</taxon>
        <taxon>Arthropoda</taxon>
        <taxon>Hexapoda</taxon>
        <taxon>Insecta</taxon>
        <taxon>Pterygota</taxon>
        <taxon>Neoptera</taxon>
        <taxon>Endopterygota</taxon>
        <taxon>Lepidoptera</taxon>
        <taxon>Glossata</taxon>
        <taxon>Ditrysia</taxon>
        <taxon>Tineoidea</taxon>
        <taxon>Psychidae</taxon>
        <taxon>Oiketicinae</taxon>
        <taxon>Eumeta</taxon>
    </lineage>
</organism>
<comment type="caution">
    <text evidence="1">The sequence shown here is derived from an EMBL/GenBank/DDBJ whole genome shotgun (WGS) entry which is preliminary data.</text>
</comment>
<name>A0A4C1W115_EUMVA</name>
<gene>
    <name evidence="1" type="ORF">EVAR_28963_1</name>
</gene>
<sequence>MNVGVVIEENDAAYKITKGDFETDKVILKKGVLLMVVVPESRAGTINESIVLEPKGTGFESSEWAS</sequence>
<dbReference type="AlphaFoldDB" id="A0A4C1W115"/>
<protein>
    <submittedName>
        <fullName evidence="1">Uncharacterized protein</fullName>
    </submittedName>
</protein>